<sequence>MGCQVQRWSRSLAIATHGLRVVAVPDGEILIWTREGCDPLPIALASTISGMVGVTRMGTVIPSSTVSKQSPVRRDAANVIGWLRRNTERVRLVRNGL</sequence>
<dbReference type="EMBL" id="LWDF02000364">
    <property type="protein sequence ID" value="KAE8249860.1"/>
    <property type="molecule type" value="Genomic_DNA"/>
</dbReference>
<keyword evidence="2" id="KW-1185">Reference proteome</keyword>
<organism evidence="1 2">
    <name type="scientific">Tilletia indica</name>
    <dbReference type="NCBI Taxonomy" id="43049"/>
    <lineage>
        <taxon>Eukaryota</taxon>
        <taxon>Fungi</taxon>
        <taxon>Dikarya</taxon>
        <taxon>Basidiomycota</taxon>
        <taxon>Ustilaginomycotina</taxon>
        <taxon>Exobasidiomycetes</taxon>
        <taxon>Tilletiales</taxon>
        <taxon>Tilletiaceae</taxon>
        <taxon>Tilletia</taxon>
    </lineage>
</organism>
<comment type="caution">
    <text evidence="1">The sequence shown here is derived from an EMBL/GenBank/DDBJ whole genome shotgun (WGS) entry which is preliminary data.</text>
</comment>
<dbReference type="Proteomes" id="UP000077521">
    <property type="component" value="Unassembled WGS sequence"/>
</dbReference>
<accession>A0A8T8SVY9</accession>
<gene>
    <name evidence="1" type="ORF">A4X13_0g5042</name>
</gene>
<evidence type="ECO:0000313" key="2">
    <source>
        <dbReference type="Proteomes" id="UP000077521"/>
    </source>
</evidence>
<reference evidence="1" key="2">
    <citation type="journal article" date="2019" name="IMA Fungus">
        <title>Genome sequencing and comparison of five Tilletia species to identify candidate genes for the detection of regulated species infecting wheat.</title>
        <authorList>
            <person name="Nguyen H.D.T."/>
            <person name="Sultana T."/>
            <person name="Kesanakurti P."/>
            <person name="Hambleton S."/>
        </authorList>
    </citation>
    <scope>NUCLEOTIDE SEQUENCE</scope>
    <source>
        <strain evidence="1">DAOMC 236416</strain>
    </source>
</reference>
<proteinExistence type="predicted"/>
<protein>
    <submittedName>
        <fullName evidence="1">Uncharacterized protein</fullName>
    </submittedName>
</protein>
<reference evidence="1" key="1">
    <citation type="submission" date="2016-04" db="EMBL/GenBank/DDBJ databases">
        <authorList>
            <person name="Nguyen H.D."/>
            <person name="Samba Siva P."/>
            <person name="Cullis J."/>
            <person name="Levesque C.A."/>
            <person name="Hambleton S."/>
        </authorList>
    </citation>
    <scope>NUCLEOTIDE SEQUENCE</scope>
    <source>
        <strain evidence="1">DAOMC 236416</strain>
    </source>
</reference>
<dbReference type="AlphaFoldDB" id="A0A8T8SVY9"/>
<evidence type="ECO:0000313" key="1">
    <source>
        <dbReference type="EMBL" id="KAE8249860.1"/>
    </source>
</evidence>
<name>A0A8T8SVY9_9BASI</name>